<dbReference type="InterPro" id="IPR029063">
    <property type="entry name" value="SAM-dependent_MTases_sf"/>
</dbReference>
<sequence>MLGFFKKALESRVYGLDHALLNIQLPPATLWMNMGYWKDTEDFPEACQALLDLVLGAGLGREEIDSQSVSILDVGCGCGDQSIRIASLKRGEKSSFSAGRSFSSASASASRSGFDALDNSANAAISRRTDVARFNPPPRALVDTYVGITLQASQAEIGQRRIGLHQQQSSRTQTTATTTRDIPSESNYHIFCADAANPSTWTGDLQTSISTMIPSSSSSPSSPTTSLTANPHTTWLLALDTLYHFQPSRLPILHYANTTLHASFMAFDLLLADQSSVWQRLKLRLVCLVTGAPFANFLTCEQYVQLLVEAGYERDRVEIVDISPDVFPGITRFLQRRIREARPFGLKLGKFRGAKSVFGWWARSGIVRGVVVVARK</sequence>
<organism evidence="2 3">
    <name type="scientific">Penicillium diatomitis</name>
    <dbReference type="NCBI Taxonomy" id="2819901"/>
    <lineage>
        <taxon>Eukaryota</taxon>
        <taxon>Fungi</taxon>
        <taxon>Dikarya</taxon>
        <taxon>Ascomycota</taxon>
        <taxon>Pezizomycotina</taxon>
        <taxon>Eurotiomycetes</taxon>
        <taxon>Eurotiomycetidae</taxon>
        <taxon>Eurotiales</taxon>
        <taxon>Aspergillaceae</taxon>
        <taxon>Penicillium</taxon>
    </lineage>
</organism>
<evidence type="ECO:0000256" key="1">
    <source>
        <dbReference type="SAM" id="MobiDB-lite"/>
    </source>
</evidence>
<dbReference type="Proteomes" id="UP001148312">
    <property type="component" value="Unassembled WGS sequence"/>
</dbReference>
<reference evidence="2" key="1">
    <citation type="submission" date="2022-12" db="EMBL/GenBank/DDBJ databases">
        <authorList>
            <person name="Petersen C."/>
        </authorList>
    </citation>
    <scope>NUCLEOTIDE SEQUENCE</scope>
    <source>
        <strain evidence="2">IBT 30728</strain>
    </source>
</reference>
<dbReference type="AlphaFoldDB" id="A0A9X0BU71"/>
<comment type="caution">
    <text evidence="2">The sequence shown here is derived from an EMBL/GenBank/DDBJ whole genome shotgun (WGS) entry which is preliminary data.</text>
</comment>
<reference evidence="2" key="2">
    <citation type="journal article" date="2023" name="IMA Fungus">
        <title>Comparative genomic study of the Penicillium genus elucidates a diverse pangenome and 15 lateral gene transfer events.</title>
        <authorList>
            <person name="Petersen C."/>
            <person name="Sorensen T."/>
            <person name="Nielsen M.R."/>
            <person name="Sondergaard T.E."/>
            <person name="Sorensen J.L."/>
            <person name="Fitzpatrick D.A."/>
            <person name="Frisvad J.C."/>
            <person name="Nielsen K.L."/>
        </authorList>
    </citation>
    <scope>NUCLEOTIDE SEQUENCE</scope>
    <source>
        <strain evidence="2">IBT 30728</strain>
    </source>
</reference>
<evidence type="ECO:0000313" key="3">
    <source>
        <dbReference type="Proteomes" id="UP001148312"/>
    </source>
</evidence>
<accession>A0A9X0BU71</accession>
<feature type="region of interest" description="Disordered" evidence="1">
    <location>
        <begin position="160"/>
        <end position="180"/>
    </location>
</feature>
<name>A0A9X0BU71_9EURO</name>
<feature type="compositionally biased region" description="Low complexity" evidence="1">
    <location>
        <begin position="166"/>
        <end position="180"/>
    </location>
</feature>
<protein>
    <submittedName>
        <fullName evidence="2">Uncharacterized protein</fullName>
    </submittedName>
</protein>
<gene>
    <name evidence="2" type="ORF">N7539_006064</name>
</gene>
<dbReference type="GeneID" id="81625915"/>
<dbReference type="SUPFAM" id="SSF53335">
    <property type="entry name" value="S-adenosyl-L-methionine-dependent methyltransferases"/>
    <property type="match status" value="1"/>
</dbReference>
<dbReference type="Gene3D" id="3.40.50.150">
    <property type="entry name" value="Vaccinia Virus protein VP39"/>
    <property type="match status" value="1"/>
</dbReference>
<dbReference type="RefSeq" id="XP_056789134.1">
    <property type="nucleotide sequence ID" value="XM_056935666.1"/>
</dbReference>
<evidence type="ECO:0000313" key="2">
    <source>
        <dbReference type="EMBL" id="KAJ5483864.1"/>
    </source>
</evidence>
<keyword evidence="3" id="KW-1185">Reference proteome</keyword>
<proteinExistence type="predicted"/>
<dbReference type="EMBL" id="JAPWDQ010000007">
    <property type="protein sequence ID" value="KAJ5483864.1"/>
    <property type="molecule type" value="Genomic_DNA"/>
</dbReference>